<proteinExistence type="predicted"/>
<gene>
    <name evidence="1" type="ORF">H9641_00510</name>
</gene>
<reference evidence="1 2" key="1">
    <citation type="submission" date="2020-08" db="EMBL/GenBank/DDBJ databases">
        <title>A Genomic Blueprint of the Chicken Gut Microbiome.</title>
        <authorList>
            <person name="Gilroy R."/>
            <person name="Ravi A."/>
            <person name="Getino M."/>
            <person name="Pursley I."/>
            <person name="Horton D.L."/>
            <person name="Alikhan N.-F."/>
            <person name="Baker D."/>
            <person name="Gharbi K."/>
            <person name="Hall N."/>
            <person name="Watson M."/>
            <person name="Adriaenssens E.M."/>
            <person name="Foster-Nyarko E."/>
            <person name="Jarju S."/>
            <person name="Secka A."/>
            <person name="Antonio M."/>
            <person name="Oren A."/>
            <person name="Chaudhuri R."/>
            <person name="La Ragione R.M."/>
            <person name="Hildebrand F."/>
            <person name="Pallen M.J."/>
        </authorList>
    </citation>
    <scope>NUCLEOTIDE SEQUENCE [LARGE SCALE GENOMIC DNA]</scope>
    <source>
        <strain evidence="1 2">Sa2CUA9</strain>
    </source>
</reference>
<dbReference type="RefSeq" id="WP_191800026.1">
    <property type="nucleotide sequence ID" value="NZ_JACSQF010000001.1"/>
</dbReference>
<comment type="caution">
    <text evidence="1">The sequence shown here is derived from an EMBL/GenBank/DDBJ whole genome shotgun (WGS) entry which is preliminary data.</text>
</comment>
<evidence type="ECO:0000313" key="2">
    <source>
        <dbReference type="Proteomes" id="UP000655570"/>
    </source>
</evidence>
<sequence>MAAAKQHVEWFSEPRLAPYRQEAGDDPDLAMRLYEWNARLGAACFEVMSHLEVILRNAIDRQLSMYFHESTNGIPWFFLKITGEKPQSALEEAIGAARGNLRRIGPERDNRHQIVAGLTFGFWTGMLGRGYEDLWRAALRHAFPHSRGVRADLAAACNGLRTFRNRLAHPDSLLAADVLFQLRQAVQVAGWIDPDAANWLNSIEQVTTVYADRPVTKFDTVVVPARDAWRLYQAHGLYICQAGRTFRPVERIAFYADQSIKAEVPQITDRQDNVEWTHAEATRLSGSANSAERQLGAAMTDSLGKGWPEGRYQLFKLTHEVGDSRHRRLAGDVPHLPRGKGSAFTQRQRYVSLHGLETAQDTSTL</sequence>
<name>A0ABR8TTV3_9CELL</name>
<evidence type="ECO:0000313" key="1">
    <source>
        <dbReference type="EMBL" id="MBD7979202.1"/>
    </source>
</evidence>
<accession>A0ABR8TTV3</accession>
<dbReference type="EMBL" id="JACSQF010000001">
    <property type="protein sequence ID" value="MBD7979202.1"/>
    <property type="molecule type" value="Genomic_DNA"/>
</dbReference>
<protein>
    <recommendedName>
        <fullName evidence="3">Abi family protein</fullName>
    </recommendedName>
</protein>
<organism evidence="1 2">
    <name type="scientific">Oerskovia merdavium</name>
    <dbReference type="NCBI Taxonomy" id="2762227"/>
    <lineage>
        <taxon>Bacteria</taxon>
        <taxon>Bacillati</taxon>
        <taxon>Actinomycetota</taxon>
        <taxon>Actinomycetes</taxon>
        <taxon>Micrococcales</taxon>
        <taxon>Cellulomonadaceae</taxon>
        <taxon>Oerskovia</taxon>
    </lineage>
</organism>
<keyword evidence="2" id="KW-1185">Reference proteome</keyword>
<evidence type="ECO:0008006" key="3">
    <source>
        <dbReference type="Google" id="ProtNLM"/>
    </source>
</evidence>
<dbReference type="Proteomes" id="UP000655570">
    <property type="component" value="Unassembled WGS sequence"/>
</dbReference>